<evidence type="ECO:0000313" key="1">
    <source>
        <dbReference type="EMBL" id="KIL55561.1"/>
    </source>
</evidence>
<organism evidence="1 2">
    <name type="scientific">Amanita muscaria (strain Koide BX008)</name>
    <dbReference type="NCBI Taxonomy" id="946122"/>
    <lineage>
        <taxon>Eukaryota</taxon>
        <taxon>Fungi</taxon>
        <taxon>Dikarya</taxon>
        <taxon>Basidiomycota</taxon>
        <taxon>Agaricomycotina</taxon>
        <taxon>Agaricomycetes</taxon>
        <taxon>Agaricomycetidae</taxon>
        <taxon>Agaricales</taxon>
        <taxon>Pluteineae</taxon>
        <taxon>Amanitaceae</taxon>
        <taxon>Amanita</taxon>
    </lineage>
</organism>
<dbReference type="HOGENOM" id="CLU_2793449_0_0_1"/>
<dbReference type="InParanoid" id="A0A0C2WG35"/>
<dbReference type="OrthoDB" id="19657at2759"/>
<dbReference type="EMBL" id="KN818500">
    <property type="protein sequence ID" value="KIL55561.1"/>
    <property type="molecule type" value="Genomic_DNA"/>
</dbReference>
<sequence length="68" mass="8082">MDKAEIVLPMVYPIKWMKEKAEDDPPGRTNFEVEEFERRVSVTRKQQYCHFSQMAAGLTHCVQPERLR</sequence>
<gene>
    <name evidence="1" type="ORF">M378DRAFT_17837</name>
</gene>
<keyword evidence="2" id="KW-1185">Reference proteome</keyword>
<accession>A0A0C2WG35</accession>
<name>A0A0C2WG35_AMAMK</name>
<proteinExistence type="predicted"/>
<dbReference type="AlphaFoldDB" id="A0A0C2WG35"/>
<dbReference type="STRING" id="946122.A0A0C2WG35"/>
<protein>
    <submittedName>
        <fullName evidence="1">Uncharacterized protein</fullName>
    </submittedName>
</protein>
<reference evidence="1 2" key="1">
    <citation type="submission" date="2014-04" db="EMBL/GenBank/DDBJ databases">
        <title>Evolutionary Origins and Diversification of the Mycorrhizal Mutualists.</title>
        <authorList>
            <consortium name="DOE Joint Genome Institute"/>
            <consortium name="Mycorrhizal Genomics Consortium"/>
            <person name="Kohler A."/>
            <person name="Kuo A."/>
            <person name="Nagy L.G."/>
            <person name="Floudas D."/>
            <person name="Copeland A."/>
            <person name="Barry K.W."/>
            <person name="Cichocki N."/>
            <person name="Veneault-Fourrey C."/>
            <person name="LaButti K."/>
            <person name="Lindquist E.A."/>
            <person name="Lipzen A."/>
            <person name="Lundell T."/>
            <person name="Morin E."/>
            <person name="Murat C."/>
            <person name="Riley R."/>
            <person name="Ohm R."/>
            <person name="Sun H."/>
            <person name="Tunlid A."/>
            <person name="Henrissat B."/>
            <person name="Grigoriev I.V."/>
            <person name="Hibbett D.S."/>
            <person name="Martin F."/>
        </authorList>
    </citation>
    <scope>NUCLEOTIDE SEQUENCE [LARGE SCALE GENOMIC DNA]</scope>
    <source>
        <strain evidence="1 2">Koide BX008</strain>
    </source>
</reference>
<dbReference type="Proteomes" id="UP000054549">
    <property type="component" value="Unassembled WGS sequence"/>
</dbReference>
<evidence type="ECO:0000313" key="2">
    <source>
        <dbReference type="Proteomes" id="UP000054549"/>
    </source>
</evidence>